<gene>
    <name evidence="2" type="ORF">LY89DRAFT_728911</name>
</gene>
<dbReference type="Proteomes" id="UP000070700">
    <property type="component" value="Unassembled WGS sequence"/>
</dbReference>
<feature type="domain" description="BTB" evidence="1">
    <location>
        <begin position="32"/>
        <end position="103"/>
    </location>
</feature>
<accession>A0A194XSU1</accession>
<dbReference type="KEGG" id="psco:LY89DRAFT_728911"/>
<dbReference type="InterPro" id="IPR000210">
    <property type="entry name" value="BTB/POZ_dom"/>
</dbReference>
<dbReference type="EMBL" id="KQ947406">
    <property type="protein sequence ID" value="KUJ22797.1"/>
    <property type="molecule type" value="Genomic_DNA"/>
</dbReference>
<dbReference type="InterPro" id="IPR011333">
    <property type="entry name" value="SKP1/BTB/POZ_sf"/>
</dbReference>
<evidence type="ECO:0000313" key="2">
    <source>
        <dbReference type="EMBL" id="KUJ22797.1"/>
    </source>
</evidence>
<dbReference type="SUPFAM" id="SSF54695">
    <property type="entry name" value="POZ domain"/>
    <property type="match status" value="1"/>
</dbReference>
<evidence type="ECO:0000259" key="1">
    <source>
        <dbReference type="PROSITE" id="PS50097"/>
    </source>
</evidence>
<name>A0A194XSU1_MOLSC</name>
<dbReference type="PANTHER" id="PTHR47843">
    <property type="entry name" value="BTB DOMAIN-CONTAINING PROTEIN-RELATED"/>
    <property type="match status" value="1"/>
</dbReference>
<organism evidence="2 3">
    <name type="scientific">Mollisia scopiformis</name>
    <name type="common">Conifer needle endophyte fungus</name>
    <name type="synonym">Phialocephala scopiformis</name>
    <dbReference type="NCBI Taxonomy" id="149040"/>
    <lineage>
        <taxon>Eukaryota</taxon>
        <taxon>Fungi</taxon>
        <taxon>Dikarya</taxon>
        <taxon>Ascomycota</taxon>
        <taxon>Pezizomycotina</taxon>
        <taxon>Leotiomycetes</taxon>
        <taxon>Helotiales</taxon>
        <taxon>Mollisiaceae</taxon>
        <taxon>Mollisia</taxon>
    </lineage>
</organism>
<dbReference type="RefSeq" id="XP_018077152.1">
    <property type="nucleotide sequence ID" value="XM_018219320.1"/>
</dbReference>
<dbReference type="PANTHER" id="PTHR47843:SF2">
    <property type="entry name" value="BTB DOMAIN-CONTAINING PROTEIN"/>
    <property type="match status" value="1"/>
</dbReference>
<dbReference type="GeneID" id="28829046"/>
<keyword evidence="3" id="KW-1185">Reference proteome</keyword>
<dbReference type="Gene3D" id="3.30.710.10">
    <property type="entry name" value="Potassium Channel Kv1.1, Chain A"/>
    <property type="match status" value="1"/>
</dbReference>
<evidence type="ECO:0000313" key="3">
    <source>
        <dbReference type="Proteomes" id="UP000070700"/>
    </source>
</evidence>
<dbReference type="PROSITE" id="PS50097">
    <property type="entry name" value="BTB"/>
    <property type="match status" value="1"/>
</dbReference>
<protein>
    <recommendedName>
        <fullName evidence="1">BTB domain-containing protein</fullName>
    </recommendedName>
</protein>
<sequence length="229" mass="26653">MSSSTQAAAQPSRVAVRAHQIRSRPNFNSSTEFVTFTANKDNVGVKFVIHKEFACHYSKVLKTAFASSFIEGESQTYTFPDYGEEVLRLLVGWIYSTNLVMPEWDNIFFEDTNTDYLTQLWVLADQLKIPQLQNCVVRKLKDITDSSGRIPTHCLDYVYQNTGVDSKLRTWYMHRCAKIMRPYFWSSQNFPPTMLQEVVAYLAERKPEFQRPLFSDDDLTRYEVPEVEQ</sequence>
<reference evidence="2 3" key="1">
    <citation type="submission" date="2015-10" db="EMBL/GenBank/DDBJ databases">
        <title>Full genome of DAOMC 229536 Phialocephala scopiformis, a fungal endophyte of spruce producing the potent anti-insectan compound rugulosin.</title>
        <authorList>
            <consortium name="DOE Joint Genome Institute"/>
            <person name="Walker A.K."/>
            <person name="Frasz S.L."/>
            <person name="Seifert K.A."/>
            <person name="Miller J.D."/>
            <person name="Mondo S.J."/>
            <person name="Labutti K."/>
            <person name="Lipzen A."/>
            <person name="Dockter R."/>
            <person name="Kennedy M."/>
            <person name="Grigoriev I.V."/>
            <person name="Spatafora J.W."/>
        </authorList>
    </citation>
    <scope>NUCLEOTIDE SEQUENCE [LARGE SCALE GENOMIC DNA]</scope>
    <source>
        <strain evidence="2 3">CBS 120377</strain>
    </source>
</reference>
<dbReference type="AlphaFoldDB" id="A0A194XSU1"/>
<dbReference type="Pfam" id="PF00651">
    <property type="entry name" value="BTB"/>
    <property type="match status" value="1"/>
</dbReference>
<proteinExistence type="predicted"/>
<dbReference type="InParanoid" id="A0A194XSU1"/>
<dbReference type="OrthoDB" id="194443at2759"/>